<keyword evidence="2" id="KW-0805">Transcription regulation</keyword>
<keyword evidence="5" id="KW-0539">Nucleus</keyword>
<feature type="non-terminal residue" evidence="7">
    <location>
        <position position="118"/>
    </location>
</feature>
<evidence type="ECO:0000313" key="8">
    <source>
        <dbReference type="Proteomes" id="UP001153148"/>
    </source>
</evidence>
<proteinExistence type="predicted"/>
<dbReference type="InterPro" id="IPR052412">
    <property type="entry name" value="CC-Dev_Transcription_Reg"/>
</dbReference>
<dbReference type="Proteomes" id="UP001153148">
    <property type="component" value="Unassembled WGS sequence"/>
</dbReference>
<organism evidence="7 8">
    <name type="scientific">Timema podura</name>
    <name type="common">Walking stick</name>
    <dbReference type="NCBI Taxonomy" id="61482"/>
    <lineage>
        <taxon>Eukaryota</taxon>
        <taxon>Metazoa</taxon>
        <taxon>Ecdysozoa</taxon>
        <taxon>Arthropoda</taxon>
        <taxon>Hexapoda</taxon>
        <taxon>Insecta</taxon>
        <taxon>Pterygota</taxon>
        <taxon>Neoptera</taxon>
        <taxon>Polyneoptera</taxon>
        <taxon>Phasmatodea</taxon>
        <taxon>Timematodea</taxon>
        <taxon>Timematoidea</taxon>
        <taxon>Timematidae</taxon>
        <taxon>Timema</taxon>
    </lineage>
</organism>
<feature type="compositionally biased region" description="Basic residues" evidence="6">
    <location>
        <begin position="109"/>
        <end position="118"/>
    </location>
</feature>
<dbReference type="PANTHER" id="PTHR13059">
    <property type="entry name" value="HMG-BOX TRANSCRIPTION FACTOR BBX"/>
    <property type="match status" value="1"/>
</dbReference>
<reference evidence="7" key="1">
    <citation type="submission" date="2021-03" db="EMBL/GenBank/DDBJ databases">
        <authorList>
            <person name="Tran Van P."/>
        </authorList>
    </citation>
    <scope>NUCLEOTIDE SEQUENCE</scope>
</reference>
<keyword evidence="4" id="KW-0804">Transcription</keyword>
<dbReference type="EMBL" id="CAJPIN010035225">
    <property type="protein sequence ID" value="CAG2064573.1"/>
    <property type="molecule type" value="Genomic_DNA"/>
</dbReference>
<name>A0ABN7P9R1_TIMPD</name>
<evidence type="ECO:0000256" key="6">
    <source>
        <dbReference type="SAM" id="MobiDB-lite"/>
    </source>
</evidence>
<sequence>MAVSTCIVSTISESVLVTQAGNNGSTMVEHTPSDEEPAVTPHQLQVPSSPSTKKSFFKKNVEDGMDKVLETVNFEKKFSSLPEFNPQECQSPSAISVPSSPRVGFVQSYRKKQNRPGK</sequence>
<gene>
    <name evidence="7" type="ORF">TPAB3V08_LOCUS11519</name>
</gene>
<protein>
    <submittedName>
        <fullName evidence="7">Uncharacterized protein</fullName>
    </submittedName>
</protein>
<keyword evidence="8" id="KW-1185">Reference proteome</keyword>
<keyword evidence="3" id="KW-0238">DNA-binding</keyword>
<evidence type="ECO:0000256" key="1">
    <source>
        <dbReference type="ARBA" id="ARBA00022553"/>
    </source>
</evidence>
<feature type="compositionally biased region" description="Polar residues" evidence="6">
    <location>
        <begin position="87"/>
        <end position="99"/>
    </location>
</feature>
<accession>A0ABN7P9R1</accession>
<feature type="region of interest" description="Disordered" evidence="6">
    <location>
        <begin position="23"/>
        <end position="54"/>
    </location>
</feature>
<evidence type="ECO:0000256" key="4">
    <source>
        <dbReference type="ARBA" id="ARBA00023163"/>
    </source>
</evidence>
<evidence type="ECO:0000313" key="7">
    <source>
        <dbReference type="EMBL" id="CAG2064573.1"/>
    </source>
</evidence>
<keyword evidence="1" id="KW-0597">Phosphoprotein</keyword>
<feature type="region of interest" description="Disordered" evidence="6">
    <location>
        <begin position="85"/>
        <end position="118"/>
    </location>
</feature>
<evidence type="ECO:0000256" key="2">
    <source>
        <dbReference type="ARBA" id="ARBA00023015"/>
    </source>
</evidence>
<evidence type="ECO:0000256" key="5">
    <source>
        <dbReference type="ARBA" id="ARBA00023242"/>
    </source>
</evidence>
<evidence type="ECO:0000256" key="3">
    <source>
        <dbReference type="ARBA" id="ARBA00023125"/>
    </source>
</evidence>
<comment type="caution">
    <text evidence="7">The sequence shown here is derived from an EMBL/GenBank/DDBJ whole genome shotgun (WGS) entry which is preliminary data.</text>
</comment>
<dbReference type="PANTHER" id="PTHR13059:SF13">
    <property type="entry name" value="PROTEIN CAPICUA HOMOLOG"/>
    <property type="match status" value="1"/>
</dbReference>